<dbReference type="InterPro" id="IPR004853">
    <property type="entry name" value="Sugar_P_trans_dom"/>
</dbReference>
<feature type="transmembrane region" description="Helical" evidence="5">
    <location>
        <begin position="197"/>
        <end position="224"/>
    </location>
</feature>
<keyword evidence="4 5" id="KW-0472">Membrane</keyword>
<evidence type="ECO:0000313" key="7">
    <source>
        <dbReference type="Proteomes" id="UP000695022"/>
    </source>
</evidence>
<keyword evidence="2 5" id="KW-0812">Transmembrane</keyword>
<feature type="domain" description="Sugar phosphate transporter" evidence="6">
    <location>
        <begin position="69"/>
        <end position="228"/>
    </location>
</feature>
<dbReference type="SUPFAM" id="SSF103481">
    <property type="entry name" value="Multidrug resistance efflux transporter EmrE"/>
    <property type="match status" value="1"/>
</dbReference>
<feature type="transmembrane region" description="Helical" evidence="5">
    <location>
        <begin position="266"/>
        <end position="289"/>
    </location>
</feature>
<evidence type="ECO:0000256" key="3">
    <source>
        <dbReference type="ARBA" id="ARBA00022989"/>
    </source>
</evidence>
<dbReference type="Pfam" id="PF03151">
    <property type="entry name" value="TPT"/>
    <property type="match status" value="2"/>
</dbReference>
<protein>
    <submittedName>
        <fullName evidence="8">Solute carrier family 35 member E2-like isoform X2</fullName>
    </submittedName>
</protein>
<dbReference type="RefSeq" id="XP_014676968.1">
    <property type="nucleotide sequence ID" value="XM_014821482.1"/>
</dbReference>
<evidence type="ECO:0000256" key="1">
    <source>
        <dbReference type="ARBA" id="ARBA00004141"/>
    </source>
</evidence>
<dbReference type="InterPro" id="IPR050186">
    <property type="entry name" value="TPT_transporter"/>
</dbReference>
<dbReference type="InterPro" id="IPR037185">
    <property type="entry name" value="EmrE-like"/>
</dbReference>
<dbReference type="GeneID" id="106816845"/>
<feature type="domain" description="Sugar phosphate transporter" evidence="6">
    <location>
        <begin position="233"/>
        <end position="339"/>
    </location>
</feature>
<evidence type="ECO:0000256" key="5">
    <source>
        <dbReference type="SAM" id="Phobius"/>
    </source>
</evidence>
<keyword evidence="7" id="KW-1185">Reference proteome</keyword>
<reference evidence="8" key="1">
    <citation type="submission" date="2025-08" db="UniProtKB">
        <authorList>
            <consortium name="RefSeq"/>
        </authorList>
    </citation>
    <scope>IDENTIFICATION</scope>
</reference>
<name>A0ABM1EXP7_PRICU</name>
<feature type="transmembrane region" description="Helical" evidence="5">
    <location>
        <begin position="309"/>
        <end position="338"/>
    </location>
</feature>
<organism evidence="7 8">
    <name type="scientific">Priapulus caudatus</name>
    <name type="common">Priapulid worm</name>
    <dbReference type="NCBI Taxonomy" id="37621"/>
    <lineage>
        <taxon>Eukaryota</taxon>
        <taxon>Metazoa</taxon>
        <taxon>Ecdysozoa</taxon>
        <taxon>Scalidophora</taxon>
        <taxon>Priapulida</taxon>
        <taxon>Priapulimorpha</taxon>
        <taxon>Priapulimorphida</taxon>
        <taxon>Priapulidae</taxon>
        <taxon>Priapulus</taxon>
    </lineage>
</organism>
<feature type="transmembrane region" description="Helical" evidence="5">
    <location>
        <begin position="236"/>
        <end position="254"/>
    </location>
</feature>
<dbReference type="Proteomes" id="UP000695022">
    <property type="component" value="Unplaced"/>
</dbReference>
<evidence type="ECO:0000259" key="6">
    <source>
        <dbReference type="Pfam" id="PF03151"/>
    </source>
</evidence>
<evidence type="ECO:0000256" key="2">
    <source>
        <dbReference type="ARBA" id="ARBA00022692"/>
    </source>
</evidence>
<gene>
    <name evidence="8" type="primary">LOC106816845</name>
</gene>
<sequence length="383" mass="42293">MIEIEKRMPLDMYNKGLASASDMHVRGESHPPPLINKSVSDGSLHRTSDTSKGDILPDHAKSGLCNAKAMIFLVLWYLFSFCNLFMNKFTIDTLKGDATLLGVVQMCTCISGGFVQLHFPCGMYTLSEREERPPSFLRNMLILGTMRFITVILGLVALKFVAVSFTETVKSSAPIFTVLLSRAMLGERTGICVSISLIPVMAGLFLCSATELSFNLMGFLAALATNLSEWPAELQFFSSSASMLVELPTIFLMIDITQLEQNMTHTLAMGLLANGLFFHFQTITEYVLIGYISPVTHSVANTVKRALLIWLSVIVFGNPVSFLSGLGTTIVLAGVLLYNQARECDQARLIARRKHQHQQTEITNAQIQSRQSETVKQVSLFST</sequence>
<comment type="subcellular location">
    <subcellularLocation>
        <location evidence="1">Membrane</location>
        <topology evidence="1">Multi-pass membrane protein</topology>
    </subcellularLocation>
</comment>
<keyword evidence="3 5" id="KW-1133">Transmembrane helix</keyword>
<dbReference type="PANTHER" id="PTHR11132">
    <property type="entry name" value="SOLUTE CARRIER FAMILY 35"/>
    <property type="match status" value="1"/>
</dbReference>
<proteinExistence type="predicted"/>
<feature type="transmembrane region" description="Helical" evidence="5">
    <location>
        <begin position="98"/>
        <end position="119"/>
    </location>
</feature>
<evidence type="ECO:0000256" key="4">
    <source>
        <dbReference type="ARBA" id="ARBA00023136"/>
    </source>
</evidence>
<evidence type="ECO:0000313" key="8">
    <source>
        <dbReference type="RefSeq" id="XP_014676968.1"/>
    </source>
</evidence>
<feature type="transmembrane region" description="Helical" evidence="5">
    <location>
        <begin position="69"/>
        <end position="86"/>
    </location>
</feature>
<feature type="transmembrane region" description="Helical" evidence="5">
    <location>
        <begin position="140"/>
        <end position="162"/>
    </location>
</feature>
<accession>A0ABM1EXP7</accession>